<keyword evidence="2" id="KW-1133">Transmembrane helix</keyword>
<proteinExistence type="predicted"/>
<feature type="region of interest" description="Disordered" evidence="1">
    <location>
        <begin position="310"/>
        <end position="329"/>
    </location>
</feature>
<dbReference type="Proteomes" id="UP000243579">
    <property type="component" value="Unassembled WGS sequence"/>
</dbReference>
<evidence type="ECO:0000256" key="3">
    <source>
        <dbReference type="SAM" id="SignalP"/>
    </source>
</evidence>
<dbReference type="EMBL" id="JNBR01000361">
    <property type="protein sequence ID" value="OQR94482.1"/>
    <property type="molecule type" value="Genomic_DNA"/>
</dbReference>
<reference evidence="4 5" key="1">
    <citation type="journal article" date="2014" name="Genome Biol. Evol.">
        <title>The secreted proteins of Achlya hypogyna and Thraustotheca clavata identify the ancestral oomycete secretome and reveal gene acquisitions by horizontal gene transfer.</title>
        <authorList>
            <person name="Misner I."/>
            <person name="Blouin N."/>
            <person name="Leonard G."/>
            <person name="Richards T.A."/>
            <person name="Lane C.E."/>
        </authorList>
    </citation>
    <scope>NUCLEOTIDE SEQUENCE [LARGE SCALE GENOMIC DNA]</scope>
    <source>
        <strain evidence="4 5">ATCC 48635</strain>
    </source>
</reference>
<evidence type="ECO:0000313" key="4">
    <source>
        <dbReference type="EMBL" id="OQR94482.1"/>
    </source>
</evidence>
<keyword evidence="2" id="KW-0812">Transmembrane</keyword>
<sequence length="369" mass="39234">MANCDLHSTEHMTGLRRCCLVLLASMAAAQTVMNITTPIVTTLAPTTVPAPTTAEPTKAPVTTTPEPTTETPLPTTTTPAPTTVTPEPTTETVVPTVTVAPTTRTPKPTTKAPVTTQPVVSSSSSSSSSETQPPTQTVKSKVPETSDSNNLYLYIGIGAGGVVLVVVIVFLAMKLRDRDDDDEDYNPSPQSYGKSSGRATEKTQNYNQAYIAGATKGSSYGYSSKQSSYTTGQYSSNAMPTPGYGNNVTPGYGGNSSYAGAAPAYANQSSFGPTGANRSFGGTAVPMSRYAQQQDAYDTTNYSTHQYYPQTMQTSPGPHHAPPAPAYRYEEPSFTDSAYEFKDSIDSRDSQMSEDFVHSPRNRKSSVEL</sequence>
<keyword evidence="2" id="KW-0472">Membrane</keyword>
<accession>A0A1V9Z969</accession>
<feature type="signal peptide" evidence="3">
    <location>
        <begin position="1"/>
        <end position="29"/>
    </location>
</feature>
<feature type="region of interest" description="Disordered" evidence="1">
    <location>
        <begin position="345"/>
        <end position="369"/>
    </location>
</feature>
<feature type="compositionally biased region" description="Basic residues" evidence="1">
    <location>
        <begin position="360"/>
        <end position="369"/>
    </location>
</feature>
<evidence type="ECO:0000313" key="5">
    <source>
        <dbReference type="Proteomes" id="UP000243579"/>
    </source>
</evidence>
<evidence type="ECO:0000256" key="2">
    <source>
        <dbReference type="SAM" id="Phobius"/>
    </source>
</evidence>
<keyword evidence="3" id="KW-0732">Signal</keyword>
<evidence type="ECO:0008006" key="6">
    <source>
        <dbReference type="Google" id="ProtNLM"/>
    </source>
</evidence>
<feature type="region of interest" description="Disordered" evidence="1">
    <location>
        <begin position="46"/>
        <end position="144"/>
    </location>
</feature>
<feature type="compositionally biased region" description="Basic and acidic residues" evidence="1">
    <location>
        <begin position="345"/>
        <end position="358"/>
    </location>
</feature>
<organism evidence="4 5">
    <name type="scientific">Achlya hypogyna</name>
    <name type="common">Oomycete</name>
    <name type="synonym">Protoachlya hypogyna</name>
    <dbReference type="NCBI Taxonomy" id="1202772"/>
    <lineage>
        <taxon>Eukaryota</taxon>
        <taxon>Sar</taxon>
        <taxon>Stramenopiles</taxon>
        <taxon>Oomycota</taxon>
        <taxon>Saprolegniomycetes</taxon>
        <taxon>Saprolegniales</taxon>
        <taxon>Achlyaceae</taxon>
        <taxon>Achlya</taxon>
    </lineage>
</organism>
<evidence type="ECO:0000256" key="1">
    <source>
        <dbReference type="SAM" id="MobiDB-lite"/>
    </source>
</evidence>
<gene>
    <name evidence="4" type="ORF">ACHHYP_01248</name>
</gene>
<keyword evidence="5" id="KW-1185">Reference proteome</keyword>
<protein>
    <recommendedName>
        <fullName evidence="6">Secreted protein</fullName>
    </recommendedName>
</protein>
<comment type="caution">
    <text evidence="4">The sequence shown here is derived from an EMBL/GenBank/DDBJ whole genome shotgun (WGS) entry which is preliminary data.</text>
</comment>
<feature type="region of interest" description="Disordered" evidence="1">
    <location>
        <begin position="179"/>
        <end position="201"/>
    </location>
</feature>
<feature type="transmembrane region" description="Helical" evidence="2">
    <location>
        <begin position="151"/>
        <end position="173"/>
    </location>
</feature>
<dbReference type="AlphaFoldDB" id="A0A1V9Z969"/>
<feature type="chain" id="PRO_5012303185" description="Secreted protein" evidence="3">
    <location>
        <begin position="30"/>
        <end position="369"/>
    </location>
</feature>
<feature type="compositionally biased region" description="Low complexity" evidence="1">
    <location>
        <begin position="46"/>
        <end position="138"/>
    </location>
</feature>
<name>A0A1V9Z969_ACHHY</name>
<feature type="compositionally biased region" description="Polar residues" evidence="1">
    <location>
        <begin position="187"/>
        <end position="201"/>
    </location>
</feature>
<dbReference type="OrthoDB" id="10519710at2759"/>